<proteinExistence type="predicted"/>
<dbReference type="InterPro" id="IPR039422">
    <property type="entry name" value="MarR/SlyA-like"/>
</dbReference>
<dbReference type="PROSITE" id="PS50995">
    <property type="entry name" value="HTH_MARR_2"/>
    <property type="match status" value="1"/>
</dbReference>
<sequence>MPELSQDQLSKARLRLWLKLLKSVNGIEAEIRRNLRDGHNTTLPRFDVMSALARFPEGLKMSDLSTFLKVSNGNVTGIVDKLTEEGLAERVAVPGDRRAQLARLTGKGRTAFEELALHHENWINGLLDGWSPEDIDALSSRLELVLNRQNEEDASHA</sequence>
<dbReference type="InterPro" id="IPR036390">
    <property type="entry name" value="WH_DNA-bd_sf"/>
</dbReference>
<organism evidence="2 3">
    <name type="scientific">Roseibium sediminicola</name>
    <dbReference type="NCBI Taxonomy" id="2933272"/>
    <lineage>
        <taxon>Bacteria</taxon>
        <taxon>Pseudomonadati</taxon>
        <taxon>Pseudomonadota</taxon>
        <taxon>Alphaproteobacteria</taxon>
        <taxon>Hyphomicrobiales</taxon>
        <taxon>Stappiaceae</taxon>
        <taxon>Roseibium</taxon>
    </lineage>
</organism>
<dbReference type="PANTHER" id="PTHR33164">
    <property type="entry name" value="TRANSCRIPTIONAL REGULATOR, MARR FAMILY"/>
    <property type="match status" value="1"/>
</dbReference>
<dbReference type="EMBL" id="JALNMJ010000003">
    <property type="protein sequence ID" value="MCK7611775.1"/>
    <property type="molecule type" value="Genomic_DNA"/>
</dbReference>
<feature type="domain" description="HTH marR-type" evidence="1">
    <location>
        <begin position="6"/>
        <end position="147"/>
    </location>
</feature>
<dbReference type="InterPro" id="IPR036388">
    <property type="entry name" value="WH-like_DNA-bd_sf"/>
</dbReference>
<dbReference type="Proteomes" id="UP001431221">
    <property type="component" value="Unassembled WGS sequence"/>
</dbReference>
<dbReference type="PRINTS" id="PR00598">
    <property type="entry name" value="HTHMARR"/>
</dbReference>
<accession>A0ABT0GRD1</accession>
<comment type="caution">
    <text evidence="2">The sequence shown here is derived from an EMBL/GenBank/DDBJ whole genome shotgun (WGS) entry which is preliminary data.</text>
</comment>
<dbReference type="SUPFAM" id="SSF46785">
    <property type="entry name" value="Winged helix' DNA-binding domain"/>
    <property type="match status" value="1"/>
</dbReference>
<evidence type="ECO:0000313" key="2">
    <source>
        <dbReference type="EMBL" id="MCK7611775.1"/>
    </source>
</evidence>
<dbReference type="Pfam" id="PF12802">
    <property type="entry name" value="MarR_2"/>
    <property type="match status" value="1"/>
</dbReference>
<name>A0ABT0GRD1_9HYPH</name>
<dbReference type="PANTHER" id="PTHR33164:SF43">
    <property type="entry name" value="HTH-TYPE TRANSCRIPTIONAL REPRESSOR YETL"/>
    <property type="match status" value="1"/>
</dbReference>
<dbReference type="SMART" id="SM00347">
    <property type="entry name" value="HTH_MARR"/>
    <property type="match status" value="1"/>
</dbReference>
<protein>
    <submittedName>
        <fullName evidence="2">MarR family transcriptional regulator</fullName>
    </submittedName>
</protein>
<keyword evidence="3" id="KW-1185">Reference proteome</keyword>
<evidence type="ECO:0000259" key="1">
    <source>
        <dbReference type="PROSITE" id="PS50995"/>
    </source>
</evidence>
<dbReference type="RefSeq" id="WP_248152293.1">
    <property type="nucleotide sequence ID" value="NZ_JALNMJ010000003.1"/>
</dbReference>
<reference evidence="2" key="1">
    <citation type="submission" date="2022-04" db="EMBL/GenBank/DDBJ databases">
        <title>Roseibium sp. CAU 1639 isolated from mud.</title>
        <authorList>
            <person name="Kim W."/>
        </authorList>
    </citation>
    <scope>NUCLEOTIDE SEQUENCE</scope>
    <source>
        <strain evidence="2">CAU 1639</strain>
    </source>
</reference>
<dbReference type="Gene3D" id="1.10.10.10">
    <property type="entry name" value="Winged helix-like DNA-binding domain superfamily/Winged helix DNA-binding domain"/>
    <property type="match status" value="1"/>
</dbReference>
<dbReference type="InterPro" id="IPR000835">
    <property type="entry name" value="HTH_MarR-typ"/>
</dbReference>
<evidence type="ECO:0000313" key="3">
    <source>
        <dbReference type="Proteomes" id="UP001431221"/>
    </source>
</evidence>
<gene>
    <name evidence="2" type="ORF">M0H32_06365</name>
</gene>